<dbReference type="Proteomes" id="UP000019678">
    <property type="component" value="Unassembled WGS sequence"/>
</dbReference>
<reference evidence="1 2" key="1">
    <citation type="submission" date="2013-05" db="EMBL/GenBank/DDBJ databases">
        <title>Genome assembly of Chondromyces apiculatus DSM 436.</title>
        <authorList>
            <person name="Sharma G."/>
            <person name="Khatri I."/>
            <person name="Kaur C."/>
            <person name="Mayilraj S."/>
            <person name="Subramanian S."/>
        </authorList>
    </citation>
    <scope>NUCLEOTIDE SEQUENCE [LARGE SCALE GENOMIC DNA]</scope>
    <source>
        <strain evidence="1 2">DSM 436</strain>
    </source>
</reference>
<dbReference type="EMBL" id="ASRX01000023">
    <property type="protein sequence ID" value="EYF05495.1"/>
    <property type="molecule type" value="Genomic_DNA"/>
</dbReference>
<comment type="caution">
    <text evidence="1">The sequence shown here is derived from an EMBL/GenBank/DDBJ whole genome shotgun (WGS) entry which is preliminary data.</text>
</comment>
<evidence type="ECO:0000313" key="2">
    <source>
        <dbReference type="Proteomes" id="UP000019678"/>
    </source>
</evidence>
<organism evidence="1 2">
    <name type="scientific">Chondromyces apiculatus DSM 436</name>
    <dbReference type="NCBI Taxonomy" id="1192034"/>
    <lineage>
        <taxon>Bacteria</taxon>
        <taxon>Pseudomonadati</taxon>
        <taxon>Myxococcota</taxon>
        <taxon>Polyangia</taxon>
        <taxon>Polyangiales</taxon>
        <taxon>Polyangiaceae</taxon>
        <taxon>Chondromyces</taxon>
    </lineage>
</organism>
<protein>
    <submittedName>
        <fullName evidence="1">Uncharacterized protein</fullName>
    </submittedName>
</protein>
<accession>A0A017T9K7</accession>
<dbReference type="AlphaFoldDB" id="A0A017T9K7"/>
<sequence length="38" mass="4094">MTSSTVRRGCYDCVASPCVNMKRLHAGAPESVAGRERP</sequence>
<keyword evidence="2" id="KW-1185">Reference proteome</keyword>
<evidence type="ECO:0000313" key="1">
    <source>
        <dbReference type="EMBL" id="EYF05495.1"/>
    </source>
</evidence>
<gene>
    <name evidence="1" type="ORF">CAP_3223</name>
</gene>
<name>A0A017T9K7_9BACT</name>
<proteinExistence type="predicted"/>